<dbReference type="GO" id="GO:0008380">
    <property type="term" value="P:RNA splicing"/>
    <property type="evidence" value="ECO:0007669"/>
    <property type="project" value="UniProtKB-KW"/>
</dbReference>
<dbReference type="AlphaFoldDB" id="A0ABD2WV45"/>
<comment type="subcellular location">
    <subcellularLocation>
        <location evidence="2">Cytoplasm</location>
    </subcellularLocation>
    <subcellularLocation>
        <location evidence="1">Nucleus</location>
    </subcellularLocation>
</comment>
<dbReference type="GO" id="GO:0005737">
    <property type="term" value="C:cytoplasm"/>
    <property type="evidence" value="ECO:0007669"/>
    <property type="project" value="UniProtKB-SubCell"/>
</dbReference>
<organism evidence="11 12">
    <name type="scientific">Trichogramma kaykai</name>
    <dbReference type="NCBI Taxonomy" id="54128"/>
    <lineage>
        <taxon>Eukaryota</taxon>
        <taxon>Metazoa</taxon>
        <taxon>Ecdysozoa</taxon>
        <taxon>Arthropoda</taxon>
        <taxon>Hexapoda</taxon>
        <taxon>Insecta</taxon>
        <taxon>Pterygota</taxon>
        <taxon>Neoptera</taxon>
        <taxon>Endopterygota</taxon>
        <taxon>Hymenoptera</taxon>
        <taxon>Apocrita</taxon>
        <taxon>Proctotrupomorpha</taxon>
        <taxon>Chalcidoidea</taxon>
        <taxon>Trichogrammatidae</taxon>
        <taxon>Trichogramma</taxon>
    </lineage>
</organism>
<evidence type="ECO:0000256" key="5">
    <source>
        <dbReference type="ARBA" id="ARBA00022664"/>
    </source>
</evidence>
<protein>
    <recommendedName>
        <fullName evidence="9">U5 small nuclear ribonucleoprotein TSSC4</fullName>
    </recommendedName>
</protein>
<keyword evidence="12" id="KW-1185">Reference proteome</keyword>
<comment type="function">
    <text evidence="10">Protein associated with the U5 snRNP, during its maturation and its post-splicing recycling and which is required for spliceosomal tri-snRNP complex assembly in the nucleus. Has a molecular sequestering activity and transiently hinders SNRNP200 binding sites for constitutive splicing factors that intervene later during the assembly of the spliceosome and splicing. Together with its molecular sequestering activity, may also function as a molecular adapter and placeholder, coordinating the assembly of the U5 snRNP and its association with the U4/U6 di-snRNP.</text>
</comment>
<keyword evidence="4" id="KW-0963">Cytoplasm</keyword>
<keyword evidence="5" id="KW-0507">mRNA processing</keyword>
<name>A0ABD2WV45_9HYME</name>
<dbReference type="PANTHER" id="PTHR13445">
    <property type="entry name" value="TUMOR SUPPRESSING SUBTRANSFERABLE CANDIDATE 4 TSSC4"/>
    <property type="match status" value="1"/>
</dbReference>
<evidence type="ECO:0000256" key="1">
    <source>
        <dbReference type="ARBA" id="ARBA00004123"/>
    </source>
</evidence>
<evidence type="ECO:0000256" key="4">
    <source>
        <dbReference type="ARBA" id="ARBA00022490"/>
    </source>
</evidence>
<evidence type="ECO:0000313" key="12">
    <source>
        <dbReference type="Proteomes" id="UP001627154"/>
    </source>
</evidence>
<keyword evidence="7" id="KW-0508">mRNA splicing</keyword>
<evidence type="ECO:0000313" key="11">
    <source>
        <dbReference type="EMBL" id="KAL3396827.1"/>
    </source>
</evidence>
<proteinExistence type="inferred from homology"/>
<evidence type="ECO:0000256" key="9">
    <source>
        <dbReference type="ARBA" id="ARBA00035304"/>
    </source>
</evidence>
<dbReference type="EMBL" id="JBJJXI010000069">
    <property type="protein sequence ID" value="KAL3396827.1"/>
    <property type="molecule type" value="Genomic_DNA"/>
</dbReference>
<keyword evidence="6" id="KW-0747">Spliceosome</keyword>
<evidence type="ECO:0000256" key="10">
    <source>
        <dbReference type="ARBA" id="ARBA00045970"/>
    </source>
</evidence>
<dbReference type="InterPro" id="IPR029338">
    <property type="entry name" value="TSSC4"/>
</dbReference>
<gene>
    <name evidence="11" type="ORF">TKK_009400</name>
</gene>
<evidence type="ECO:0000256" key="8">
    <source>
        <dbReference type="ARBA" id="ARBA00023242"/>
    </source>
</evidence>
<dbReference type="Proteomes" id="UP001627154">
    <property type="component" value="Unassembled WGS sequence"/>
</dbReference>
<comment type="similarity">
    <text evidence="3">Belongs to the TSSC4 family.</text>
</comment>
<evidence type="ECO:0000256" key="6">
    <source>
        <dbReference type="ARBA" id="ARBA00022728"/>
    </source>
</evidence>
<evidence type="ECO:0000256" key="7">
    <source>
        <dbReference type="ARBA" id="ARBA00023187"/>
    </source>
</evidence>
<reference evidence="11 12" key="1">
    <citation type="journal article" date="2024" name="bioRxiv">
        <title>A reference genome for Trichogramma kaykai: A tiny desert-dwelling parasitoid wasp with competing sex-ratio distorters.</title>
        <authorList>
            <person name="Culotta J."/>
            <person name="Lindsey A.R."/>
        </authorList>
    </citation>
    <scope>NUCLEOTIDE SEQUENCE [LARGE SCALE GENOMIC DNA]</scope>
    <source>
        <strain evidence="11 12">KSX58</strain>
    </source>
</reference>
<evidence type="ECO:0000256" key="2">
    <source>
        <dbReference type="ARBA" id="ARBA00004496"/>
    </source>
</evidence>
<keyword evidence="8" id="KW-0539">Nucleus</keyword>
<dbReference type="Pfam" id="PF15264">
    <property type="entry name" value="TSSC4"/>
    <property type="match status" value="1"/>
</dbReference>
<sequence length="243" mass="27674">MGPDKKLTDSTPAAFIERKKKLFDVLHDAEKSLNKHNNHTNSRVPKIEQLKISGNNVEISNGGKNRIHGYRGRQSIYNRPEGPAPRANIRTIPDYRINPDKWTCYSLNDVSDISNDSNRAAAFSFLSELKSRKNNAHSSNDNGRKKLKSAPLNEVSILNMEVDDDSVPEDTNSGIITFKKPKKKVENNKPEIRPEFRKSKVIMPEYEVGTRKIDKKKTTKKSNVQIDKKNLLKLNHLDEIDDV</sequence>
<comment type="caution">
    <text evidence="11">The sequence shown here is derived from an EMBL/GenBank/DDBJ whole genome shotgun (WGS) entry which is preliminary data.</text>
</comment>
<evidence type="ECO:0000256" key="3">
    <source>
        <dbReference type="ARBA" id="ARBA00010362"/>
    </source>
</evidence>
<dbReference type="PANTHER" id="PTHR13445:SF3">
    <property type="entry name" value="U5 SMALL NUCLEAR RIBONUCLEOPROTEIN TSSC4"/>
    <property type="match status" value="1"/>
</dbReference>
<accession>A0ABD2WV45</accession>
<dbReference type="GO" id="GO:0006397">
    <property type="term" value="P:mRNA processing"/>
    <property type="evidence" value="ECO:0007669"/>
    <property type="project" value="UniProtKB-KW"/>
</dbReference>
<dbReference type="GO" id="GO:0005681">
    <property type="term" value="C:spliceosomal complex"/>
    <property type="evidence" value="ECO:0007669"/>
    <property type="project" value="UniProtKB-KW"/>
</dbReference>